<gene>
    <name evidence="2" type="ORF">SAMN05660359_00212</name>
</gene>
<keyword evidence="3" id="KW-1185">Reference proteome</keyword>
<name>A0A1I5CBG7_9ACTN</name>
<dbReference type="GO" id="GO:0005886">
    <property type="term" value="C:plasma membrane"/>
    <property type="evidence" value="ECO:0007669"/>
    <property type="project" value="TreeGrafter"/>
</dbReference>
<dbReference type="CDD" id="cd01949">
    <property type="entry name" value="GGDEF"/>
    <property type="match status" value="1"/>
</dbReference>
<dbReference type="EMBL" id="FOWE01000001">
    <property type="protein sequence ID" value="SFN84307.1"/>
    <property type="molecule type" value="Genomic_DNA"/>
</dbReference>
<dbReference type="Pfam" id="PF00990">
    <property type="entry name" value="GGDEF"/>
    <property type="match status" value="1"/>
</dbReference>
<organism evidence="2 3">
    <name type="scientific">Geodermatophilus obscurus</name>
    <dbReference type="NCBI Taxonomy" id="1861"/>
    <lineage>
        <taxon>Bacteria</taxon>
        <taxon>Bacillati</taxon>
        <taxon>Actinomycetota</taxon>
        <taxon>Actinomycetes</taxon>
        <taxon>Geodermatophilales</taxon>
        <taxon>Geodermatophilaceae</taxon>
        <taxon>Geodermatophilus</taxon>
    </lineage>
</organism>
<dbReference type="AlphaFoldDB" id="A0A1I5CBG7"/>
<dbReference type="PANTHER" id="PTHR45138">
    <property type="entry name" value="REGULATORY COMPONENTS OF SENSORY TRANSDUCTION SYSTEM"/>
    <property type="match status" value="1"/>
</dbReference>
<dbReference type="InterPro" id="IPR043128">
    <property type="entry name" value="Rev_trsase/Diguanyl_cyclase"/>
</dbReference>
<dbReference type="SMART" id="SM00267">
    <property type="entry name" value="GGDEF"/>
    <property type="match status" value="1"/>
</dbReference>
<dbReference type="GO" id="GO:0052621">
    <property type="term" value="F:diguanylate cyclase activity"/>
    <property type="evidence" value="ECO:0007669"/>
    <property type="project" value="TreeGrafter"/>
</dbReference>
<feature type="domain" description="GGDEF" evidence="1">
    <location>
        <begin position="420"/>
        <end position="555"/>
    </location>
</feature>
<dbReference type="InterPro" id="IPR029787">
    <property type="entry name" value="Nucleotide_cyclase"/>
</dbReference>
<protein>
    <submittedName>
        <fullName evidence="2">Diguanylate cyclase (GGDEF) domain-containing protein</fullName>
    </submittedName>
</protein>
<dbReference type="NCBIfam" id="TIGR00254">
    <property type="entry name" value="GGDEF"/>
    <property type="match status" value="1"/>
</dbReference>
<dbReference type="InterPro" id="IPR000160">
    <property type="entry name" value="GGDEF_dom"/>
</dbReference>
<dbReference type="GO" id="GO:0043709">
    <property type="term" value="P:cell adhesion involved in single-species biofilm formation"/>
    <property type="evidence" value="ECO:0007669"/>
    <property type="project" value="TreeGrafter"/>
</dbReference>
<dbReference type="Gene3D" id="1.25.40.10">
    <property type="entry name" value="Tetratricopeptide repeat domain"/>
    <property type="match status" value="1"/>
</dbReference>
<dbReference type="FunFam" id="3.30.70.270:FF:000001">
    <property type="entry name" value="Diguanylate cyclase domain protein"/>
    <property type="match status" value="1"/>
</dbReference>
<dbReference type="Proteomes" id="UP000183642">
    <property type="component" value="Unassembled WGS sequence"/>
</dbReference>
<sequence>MLTRPGGGGPARLTDADGAADATVVTSLAVREDALAEGEVPVPEAVGALLADLDELETLSRFAAGSATGRAEAAAETARQLGRPDLEQRARLVRADLQRRRGAVAEAGRTASEVHRWATEARDRYLMARSSFVLTAVLQEVGDLAGALEHAVSSIDLLDETALPALRIDHLVRLADVLGLARDPAAPERYTAVLRLAEELGDVDRQLRILNNRAYTDTLAGRFDDALAHSDRLQELARAHGRPLAVGDLDTVARALMGADRLTEAEAALRLGLAPEVLEASSDGDAGADFLLTLAEVQRRRGEVDLAQDTLSECVRRCDLHGLTAIRVRARAEQAELHAAVGDHRAAYEEHKRYVAELVELQSAQREARARALQAVYETTEARRQSRRWRELSLRDPLTGLYNRRHVDEELPRLLAGGTDRLWVALLDLDHFKRVNDTCSHAVGDEVLRAVATLLQEIPAPGGGSFAARMGGEEFLLVLPGIDDEDAATHLERVRSAVAAHPWAGLTGGLPVTVSAGAASAAEVPDPTPAQLLGLADARLYRAKRAGRDRVVATG</sequence>
<dbReference type="Gene3D" id="3.30.70.270">
    <property type="match status" value="1"/>
</dbReference>
<evidence type="ECO:0000313" key="3">
    <source>
        <dbReference type="Proteomes" id="UP000183642"/>
    </source>
</evidence>
<dbReference type="InterPro" id="IPR050469">
    <property type="entry name" value="Diguanylate_Cyclase"/>
</dbReference>
<dbReference type="SUPFAM" id="SSF55073">
    <property type="entry name" value="Nucleotide cyclase"/>
    <property type="match status" value="1"/>
</dbReference>
<dbReference type="GO" id="GO:1902201">
    <property type="term" value="P:negative regulation of bacterial-type flagellum-dependent cell motility"/>
    <property type="evidence" value="ECO:0007669"/>
    <property type="project" value="TreeGrafter"/>
</dbReference>
<dbReference type="InterPro" id="IPR011990">
    <property type="entry name" value="TPR-like_helical_dom_sf"/>
</dbReference>
<dbReference type="PANTHER" id="PTHR45138:SF9">
    <property type="entry name" value="DIGUANYLATE CYCLASE DGCM-RELATED"/>
    <property type="match status" value="1"/>
</dbReference>
<proteinExistence type="predicted"/>
<reference evidence="3" key="1">
    <citation type="submission" date="2016-10" db="EMBL/GenBank/DDBJ databases">
        <authorList>
            <person name="Varghese N."/>
            <person name="Submissions S."/>
        </authorList>
    </citation>
    <scope>NUCLEOTIDE SEQUENCE [LARGE SCALE GENOMIC DNA]</scope>
    <source>
        <strain evidence="3">DSM 43161</strain>
    </source>
</reference>
<evidence type="ECO:0000313" key="2">
    <source>
        <dbReference type="EMBL" id="SFN84307.1"/>
    </source>
</evidence>
<dbReference type="PROSITE" id="PS50887">
    <property type="entry name" value="GGDEF"/>
    <property type="match status" value="1"/>
</dbReference>
<dbReference type="SUPFAM" id="SSF48452">
    <property type="entry name" value="TPR-like"/>
    <property type="match status" value="1"/>
</dbReference>
<evidence type="ECO:0000259" key="1">
    <source>
        <dbReference type="PROSITE" id="PS50887"/>
    </source>
</evidence>
<accession>A0A1I5CBG7</accession>